<feature type="binding site" evidence="14">
    <location>
        <position position="887"/>
    </location>
    <ligand>
        <name>ATP</name>
        <dbReference type="ChEBI" id="CHEBI:30616"/>
    </ligand>
</feature>
<dbReference type="PANTHER" id="PTHR24092:SF180">
    <property type="entry name" value="PHOSPHOLIPID-TRANSPORTING ATPASE DNF1-RELATED"/>
    <property type="match status" value="1"/>
</dbReference>
<feature type="compositionally biased region" description="Basic and acidic residues" evidence="17">
    <location>
        <begin position="1"/>
        <end position="13"/>
    </location>
</feature>
<dbReference type="SFLD" id="SFLDG00002">
    <property type="entry name" value="C1.7:_P-type_atpase_like"/>
    <property type="match status" value="1"/>
</dbReference>
<dbReference type="PANTHER" id="PTHR24092">
    <property type="entry name" value="PROBABLE PHOSPHOLIPID-TRANSPORTING ATPASE"/>
    <property type="match status" value="1"/>
</dbReference>
<dbReference type="InterPro" id="IPR032630">
    <property type="entry name" value="P_typ_ATPase_c"/>
</dbReference>
<gene>
    <name evidence="20" type="primary">AlNc14C212G8930</name>
    <name evidence="20" type="ORF">ALNC14_100320</name>
</gene>
<feature type="domain" description="P-type ATPase N-terminal" evidence="18">
    <location>
        <begin position="261"/>
        <end position="314"/>
    </location>
</feature>
<dbReference type="SUPFAM" id="SSF81665">
    <property type="entry name" value="Calcium ATPase, transmembrane domain M"/>
    <property type="match status" value="1"/>
</dbReference>
<dbReference type="SUPFAM" id="SSF56784">
    <property type="entry name" value="HAD-like"/>
    <property type="match status" value="1"/>
</dbReference>
<dbReference type="InterPro" id="IPR001757">
    <property type="entry name" value="P_typ_ATPase"/>
</dbReference>
<feature type="binding site" evidence="14">
    <location>
        <position position="976"/>
    </location>
    <ligand>
        <name>ATP</name>
        <dbReference type="ChEBI" id="CHEBI:30616"/>
    </ligand>
</feature>
<dbReference type="InterPro" id="IPR006539">
    <property type="entry name" value="P-type_ATPase_IV"/>
</dbReference>
<feature type="transmembrane region" description="Helical" evidence="16">
    <location>
        <begin position="1307"/>
        <end position="1327"/>
    </location>
</feature>
<dbReference type="EC" id="7.6.2.1" evidence="16"/>
<dbReference type="FunFam" id="3.40.50.1000:FF:000080">
    <property type="entry name" value="Phospholipid-transporting ATPase"/>
    <property type="match status" value="1"/>
</dbReference>
<dbReference type="HOGENOM" id="CLU_000846_2_0_1"/>
<feature type="binding site" evidence="14">
    <location>
        <position position="977"/>
    </location>
    <ligand>
        <name>ATP</name>
        <dbReference type="ChEBI" id="CHEBI:30616"/>
    </ligand>
</feature>
<feature type="binding site" evidence="15">
    <location>
        <position position="1107"/>
    </location>
    <ligand>
        <name>Mg(2+)</name>
        <dbReference type="ChEBI" id="CHEBI:18420"/>
    </ligand>
</feature>
<dbReference type="Pfam" id="PF13246">
    <property type="entry name" value="Cation_ATPase"/>
    <property type="match status" value="1"/>
</dbReference>
<feature type="binding site" evidence="14">
    <location>
        <position position="644"/>
    </location>
    <ligand>
        <name>ATP</name>
        <dbReference type="ChEBI" id="CHEBI:30616"/>
    </ligand>
</feature>
<feature type="transmembrane region" description="Helical" evidence="16">
    <location>
        <begin position="279"/>
        <end position="302"/>
    </location>
</feature>
<feature type="compositionally biased region" description="Polar residues" evidence="17">
    <location>
        <begin position="1694"/>
        <end position="1706"/>
    </location>
</feature>
<dbReference type="InterPro" id="IPR044492">
    <property type="entry name" value="P_typ_ATPase_HD_dom"/>
</dbReference>
<evidence type="ECO:0000256" key="3">
    <source>
        <dbReference type="ARBA" id="ARBA00022448"/>
    </source>
</evidence>
<feature type="transmembrane region" description="Helical" evidence="16">
    <location>
        <begin position="533"/>
        <end position="555"/>
    </location>
</feature>
<reference evidence="20" key="2">
    <citation type="submission" date="2011-02" db="EMBL/GenBank/DDBJ databases">
        <authorList>
            <person name="MacLean D."/>
        </authorList>
    </citation>
    <scope>NUCLEOTIDE SEQUENCE</scope>
</reference>
<feature type="binding site" evidence="14">
    <location>
        <position position="824"/>
    </location>
    <ligand>
        <name>ATP</name>
        <dbReference type="ChEBI" id="CHEBI:30616"/>
    </ligand>
</feature>
<evidence type="ECO:0000256" key="2">
    <source>
        <dbReference type="ARBA" id="ARBA00008109"/>
    </source>
</evidence>
<feature type="transmembrane region" description="Helical" evidence="16">
    <location>
        <begin position="1351"/>
        <end position="1368"/>
    </location>
</feature>
<comment type="similarity">
    <text evidence="2 16">Belongs to the cation transport ATPase (P-type) (TC 3.A.3) family. Type IV subfamily.</text>
</comment>
<dbReference type="Pfam" id="PF16209">
    <property type="entry name" value="PhoLip_ATPase_N"/>
    <property type="match status" value="1"/>
</dbReference>
<dbReference type="InterPro" id="IPR018303">
    <property type="entry name" value="ATPase_P-typ_P_site"/>
</dbReference>
<dbReference type="Gene3D" id="3.40.1110.10">
    <property type="entry name" value="Calcium-transporting ATPase, cytoplasmic domain N"/>
    <property type="match status" value="1"/>
</dbReference>
<feature type="compositionally biased region" description="Polar residues" evidence="17">
    <location>
        <begin position="206"/>
        <end position="215"/>
    </location>
</feature>
<feature type="binding site" evidence="14">
    <location>
        <position position="642"/>
    </location>
    <ligand>
        <name>ATP</name>
        <dbReference type="ChEBI" id="CHEBI:30616"/>
    </ligand>
</feature>
<feature type="binding site" evidence="14">
    <location>
        <position position="1082"/>
    </location>
    <ligand>
        <name>ATP</name>
        <dbReference type="ChEBI" id="CHEBI:30616"/>
    </ligand>
</feature>
<evidence type="ECO:0000256" key="17">
    <source>
        <dbReference type="SAM" id="MobiDB-lite"/>
    </source>
</evidence>
<keyword evidence="5 15" id="KW-0479">Metal-binding</keyword>
<comment type="cofactor">
    <cofactor evidence="15">
        <name>Mg(2+)</name>
        <dbReference type="ChEBI" id="CHEBI:18420"/>
    </cofactor>
</comment>
<feature type="binding site" evidence="14">
    <location>
        <position position="975"/>
    </location>
    <ligand>
        <name>ATP</name>
        <dbReference type="ChEBI" id="CHEBI:30616"/>
    </ligand>
</feature>
<evidence type="ECO:0000256" key="9">
    <source>
        <dbReference type="ARBA" id="ARBA00022967"/>
    </source>
</evidence>
<accession>F0WRC5</accession>
<keyword evidence="9 16" id="KW-1278">Translocase</keyword>
<evidence type="ECO:0000259" key="19">
    <source>
        <dbReference type="Pfam" id="PF16212"/>
    </source>
</evidence>
<dbReference type="PROSITE" id="PS00154">
    <property type="entry name" value="ATPASE_E1_E2"/>
    <property type="match status" value="1"/>
</dbReference>
<feature type="transmembrane region" description="Helical" evidence="16">
    <location>
        <begin position="314"/>
        <end position="334"/>
    </location>
</feature>
<dbReference type="InterPro" id="IPR032631">
    <property type="entry name" value="P-type_ATPase_N"/>
</dbReference>
<dbReference type="GO" id="GO:0012505">
    <property type="term" value="C:endomembrane system"/>
    <property type="evidence" value="ECO:0007669"/>
    <property type="project" value="UniProtKB-SubCell"/>
</dbReference>
<feature type="binding site" evidence="14">
    <location>
        <position position="782"/>
    </location>
    <ligand>
        <name>ATP</name>
        <dbReference type="ChEBI" id="CHEBI:30616"/>
    </ligand>
</feature>
<keyword evidence="10 16" id="KW-1133">Transmembrane helix</keyword>
<feature type="binding site" evidence="15">
    <location>
        <position position="642"/>
    </location>
    <ligand>
        <name>Mg(2+)</name>
        <dbReference type="ChEBI" id="CHEBI:18420"/>
    </ligand>
</feature>
<feature type="transmembrane region" description="Helical" evidence="16">
    <location>
        <begin position="1276"/>
        <end position="1295"/>
    </location>
</feature>
<keyword evidence="7 14" id="KW-0067">ATP-binding</keyword>
<feature type="binding site" evidence="15">
    <location>
        <position position="1103"/>
    </location>
    <ligand>
        <name>Mg(2+)</name>
        <dbReference type="ChEBI" id="CHEBI:18420"/>
    </ligand>
</feature>
<evidence type="ECO:0000256" key="7">
    <source>
        <dbReference type="ARBA" id="ARBA00022840"/>
    </source>
</evidence>
<feature type="binding site" evidence="14">
    <location>
        <position position="1107"/>
    </location>
    <ligand>
        <name>ATP</name>
        <dbReference type="ChEBI" id="CHEBI:30616"/>
    </ligand>
</feature>
<evidence type="ECO:0000256" key="13">
    <source>
        <dbReference type="PIRSR" id="PIRSR606539-1"/>
    </source>
</evidence>
<dbReference type="Gene3D" id="2.70.150.10">
    <property type="entry name" value="Calcium-transporting ATPase, cytoplasmic transduction domain A"/>
    <property type="match status" value="1"/>
</dbReference>
<evidence type="ECO:0000259" key="18">
    <source>
        <dbReference type="Pfam" id="PF16209"/>
    </source>
</evidence>
<feature type="compositionally biased region" description="Polar residues" evidence="17">
    <location>
        <begin position="187"/>
        <end position="196"/>
    </location>
</feature>
<feature type="binding site" evidence="15">
    <location>
        <position position="644"/>
    </location>
    <ligand>
        <name>Mg(2+)</name>
        <dbReference type="ChEBI" id="CHEBI:18420"/>
    </ligand>
</feature>
<feature type="region of interest" description="Disordered" evidence="17">
    <location>
        <begin position="1"/>
        <end position="22"/>
    </location>
</feature>
<feature type="transmembrane region" description="Helical" evidence="16">
    <location>
        <begin position="577"/>
        <end position="599"/>
    </location>
</feature>
<dbReference type="SUPFAM" id="SSF81653">
    <property type="entry name" value="Calcium ATPase, transduction domain A"/>
    <property type="match status" value="1"/>
</dbReference>
<reference evidence="20" key="1">
    <citation type="journal article" date="2011" name="PLoS Biol.">
        <title>Gene gain and loss during evolution of obligate parasitism in the white rust pathogen of Arabidopsis thaliana.</title>
        <authorList>
            <person name="Kemen E."/>
            <person name="Gardiner A."/>
            <person name="Schultz-Larsen T."/>
            <person name="Kemen A.C."/>
            <person name="Balmuth A.L."/>
            <person name="Robert-Seilaniantz A."/>
            <person name="Bailey K."/>
            <person name="Holub E."/>
            <person name="Studholme D.J."/>
            <person name="Maclean D."/>
            <person name="Jones J.D."/>
        </authorList>
    </citation>
    <scope>NUCLEOTIDE SEQUENCE</scope>
</reference>
<feature type="transmembrane region" description="Helical" evidence="16">
    <location>
        <begin position="1248"/>
        <end position="1270"/>
    </location>
</feature>
<evidence type="ECO:0000256" key="15">
    <source>
        <dbReference type="PIRSR" id="PIRSR606539-3"/>
    </source>
</evidence>
<sequence length="1706" mass="193897">MHSLHDTRNHKTSESTQLERAQTVEVVPRQNDCHLSLPPNLDTIQTDFNTATCARELPRAFTSVDISLSNALYPRNSTALYPLNSIASDAQREQSECWSDQKSTNIQWQILTRFRLPRDFRFRQLTRTSTRYIDPSNAQPLSARLRARQQATLQEDMRIQNAVNHGEYVEIGTPVHAQKARAEAMETASTDWSDSQGRLDGVQGPASASSPSDYSVQWDGEGKHPSAGRDRYCKVVYLDKPTPLGHLKRIGDEQEDIDPDTMDFVSNEIRTAQYTWWSFLPVFLFLTFQKTANIYFLMIGIFQMIPGISPTSGVPLQFLPLGIVTFIDAIFAAYEDYHRHQADHRMNSFKTRVYNRQMRQFEAVEWREVKVGDYVKVKNLEVLPADLLIVSTDSGNSNGSNITSDSICYIETKNLDGETNLKLREAAAPIRFMFDNQHDTFEPIEGFLESELPNGDIHHYSGTLQTTSPHTGVSSVTPIHLKNVLYRGCRLRNTNCIYGLVIHTGTDCTILMNSGDEFPVKVSSIDEKTNRQVVIVVALVVLMSFLGALGANLYADYSKSVAFIVANVSNNDVVSTFFYFFTSLSSMVPITLYVSITGVRAMQAYFMEQDLEMYDEPTDTRMSVRKMTLNEQLGQISHLFSDKTGTLTCNIMEFRKCSINGKVYGTGTTSIGQAAMIRDDREICVEEPLDEDVRPAAEQARERYFGSFGRKVFSSQVSNVNFLDEKLWTDALDSQERMQGELIRGFLLHLALCHTVLIEQLDAEAEENASDQVRYSASSPDEQALVSMAKFCGYEFLHRDPGTVTIRIPDGSLETYKVLEVFEFDSTRKRMSVVVQKITEDTEEQILLLTKGADSALFPRLAKSAHNEQIQKSTQDHIEAFARAGLRTLVICGKRLGIDEWEAFQKRYQVALTDLTQLELKGKNNPLNEIDKLQDEMEQDLFLIGATAIEDRLQDQVPETMEKLGLAGIKLWVLTGDMEETAINIGYACRLLRNEMHRHIVNGVHFKSRGAVLRELDRTFHLIYSTVNTNAQDDQSTGEHALIIDGASLSLVLASSIWNLHLLRVALLCKVVIACRVSPHQKAQLVELVKVNVKDSHTLSIGDGANDVPMIQTAHIGVGISGQEGMQAVNSSDFAIPQFRFLLPLLLVHGRWNYQRISILTVYTFYRNTLYCLALFWYALWITGFSGQNFYSILIQQGYNVFFTALPILAFAIFDHDVPREIATEFPALYDPAIRQREMFTNKLFWKWMLYAFIDSILVVLVTFIAAYGMDASGNTVILIHLQSIGWTILCVAVNARFCLLVHTWDIFEVLAMIITIISVYLVQYIVDAISWTDPDYDTESFPWMFGDTQFWLGQLLVIVVICAKDFFYTGLCQRFYPAFVDLVKEATTAHKVYKGPLDRQDYEQQRRTELEGTLSKLRQFKSNEVHATSAWRTGMQHRLDRHLNEELISMMDYQERRDQSRLPERFHAPGREGLHRGFAFEQPVCLIHWILTTAFDSHRRRDTFDREEQDSGRERSSFFSRLTHRHTESMHSQRGIARKYRQGISEEVRDEILASEDPVIFENERFQLFSGFGSTYPGHLLVTDRCRWSDRSGRISAMAIPLAGLRLNLSAGGDSNGWVYAADFTFFPSNIETEAEGMENPTSEAQYPRQSEGRGSEKKICKLGLSRIGLVRRREWIRGEQAHTEAVEEMSPASKSPQFQSNSLS</sequence>
<dbReference type="GO" id="GO:0005886">
    <property type="term" value="C:plasma membrane"/>
    <property type="evidence" value="ECO:0007669"/>
    <property type="project" value="TreeGrafter"/>
</dbReference>
<keyword evidence="11 16" id="KW-0472">Membrane</keyword>
<evidence type="ECO:0000256" key="5">
    <source>
        <dbReference type="ARBA" id="ARBA00022723"/>
    </source>
</evidence>
<dbReference type="GO" id="GO:0000287">
    <property type="term" value="F:magnesium ion binding"/>
    <property type="evidence" value="ECO:0007669"/>
    <property type="project" value="UniProtKB-UniRule"/>
</dbReference>
<evidence type="ECO:0000256" key="14">
    <source>
        <dbReference type="PIRSR" id="PIRSR606539-2"/>
    </source>
</evidence>
<dbReference type="NCBIfam" id="TIGR01652">
    <property type="entry name" value="ATPase-Plipid"/>
    <property type="match status" value="1"/>
</dbReference>
<dbReference type="GO" id="GO:0045332">
    <property type="term" value="P:phospholipid translocation"/>
    <property type="evidence" value="ECO:0007669"/>
    <property type="project" value="TreeGrafter"/>
</dbReference>
<evidence type="ECO:0000256" key="4">
    <source>
        <dbReference type="ARBA" id="ARBA00022692"/>
    </source>
</evidence>
<evidence type="ECO:0000256" key="11">
    <source>
        <dbReference type="ARBA" id="ARBA00023136"/>
    </source>
</evidence>
<protein>
    <recommendedName>
        <fullName evidence="16">Phospholipid-transporting ATPase</fullName>
        <ecNumber evidence="16">7.6.2.1</ecNumber>
    </recommendedName>
</protein>
<feature type="transmembrane region" description="Helical" evidence="16">
    <location>
        <begin position="1190"/>
        <end position="1214"/>
    </location>
</feature>
<comment type="catalytic activity">
    <reaction evidence="12 16">
        <text>ATP + H2O + phospholipidSide 1 = ADP + phosphate + phospholipidSide 2.</text>
        <dbReference type="EC" id="7.6.2.1"/>
    </reaction>
</comment>
<feature type="domain" description="P-type ATPase C-terminal" evidence="19">
    <location>
        <begin position="1129"/>
        <end position="1378"/>
    </location>
</feature>
<dbReference type="PRINTS" id="PR00119">
    <property type="entry name" value="CATATPASE"/>
</dbReference>
<dbReference type="GO" id="GO:0140326">
    <property type="term" value="F:ATPase-coupled intramembrane lipid transporter activity"/>
    <property type="evidence" value="ECO:0007669"/>
    <property type="project" value="UniProtKB-EC"/>
</dbReference>
<dbReference type="GO" id="GO:0016887">
    <property type="term" value="F:ATP hydrolysis activity"/>
    <property type="evidence" value="ECO:0007669"/>
    <property type="project" value="InterPro"/>
</dbReference>
<dbReference type="InterPro" id="IPR023299">
    <property type="entry name" value="ATPase_P-typ_cyto_dom_N"/>
</dbReference>
<feature type="region of interest" description="Disordered" evidence="17">
    <location>
        <begin position="1637"/>
        <end position="1656"/>
    </location>
</feature>
<dbReference type="InterPro" id="IPR023214">
    <property type="entry name" value="HAD_sf"/>
</dbReference>
<feature type="binding site" evidence="14">
    <location>
        <position position="643"/>
    </location>
    <ligand>
        <name>ATP</name>
        <dbReference type="ChEBI" id="CHEBI:30616"/>
    </ligand>
</feature>
<dbReference type="InterPro" id="IPR008250">
    <property type="entry name" value="ATPase_P-typ_transduc_dom_A_sf"/>
</dbReference>
<name>F0WRC5_9STRA</name>
<feature type="compositionally biased region" description="Polar residues" evidence="17">
    <location>
        <begin position="1641"/>
        <end position="1650"/>
    </location>
</feature>
<feature type="binding site" evidence="14">
    <location>
        <position position="1106"/>
    </location>
    <ligand>
        <name>ATP</name>
        <dbReference type="ChEBI" id="CHEBI:30616"/>
    </ligand>
</feature>
<feature type="transmembrane region" description="Helical" evidence="16">
    <location>
        <begin position="1165"/>
        <end position="1184"/>
    </location>
</feature>
<feature type="binding site" evidence="14">
    <location>
        <position position="1076"/>
    </location>
    <ligand>
        <name>ATP</name>
        <dbReference type="ChEBI" id="CHEBI:30616"/>
    </ligand>
</feature>
<dbReference type="InterPro" id="IPR023298">
    <property type="entry name" value="ATPase_P-typ_TM_dom_sf"/>
</dbReference>
<dbReference type="Pfam" id="PF16212">
    <property type="entry name" value="PhoLip_ATPase_C"/>
    <property type="match status" value="1"/>
</dbReference>
<feature type="region of interest" description="Disordered" evidence="17">
    <location>
        <begin position="1684"/>
        <end position="1706"/>
    </location>
</feature>
<evidence type="ECO:0000256" key="8">
    <source>
        <dbReference type="ARBA" id="ARBA00022842"/>
    </source>
</evidence>
<evidence type="ECO:0000256" key="12">
    <source>
        <dbReference type="ARBA" id="ARBA00034036"/>
    </source>
</evidence>
<dbReference type="NCBIfam" id="TIGR01494">
    <property type="entry name" value="ATPase_P-type"/>
    <property type="match status" value="1"/>
</dbReference>
<dbReference type="EMBL" id="FR824257">
    <property type="protein sequence ID" value="CCA23888.1"/>
    <property type="molecule type" value="Genomic_DNA"/>
</dbReference>
<feature type="active site" description="4-aspartylphosphate intermediate" evidence="13">
    <location>
        <position position="642"/>
    </location>
</feature>
<feature type="binding site" evidence="14">
    <location>
        <position position="851"/>
    </location>
    <ligand>
        <name>ATP</name>
        <dbReference type="ChEBI" id="CHEBI:30616"/>
    </ligand>
</feature>
<proteinExistence type="inferred from homology"/>
<keyword evidence="8 15" id="KW-0460">Magnesium</keyword>
<evidence type="ECO:0000256" key="16">
    <source>
        <dbReference type="RuleBase" id="RU362033"/>
    </source>
</evidence>
<dbReference type="InterPro" id="IPR036412">
    <property type="entry name" value="HAD-like_sf"/>
</dbReference>
<dbReference type="GO" id="GO:0005524">
    <property type="term" value="F:ATP binding"/>
    <property type="evidence" value="ECO:0007669"/>
    <property type="project" value="UniProtKB-UniRule"/>
</dbReference>
<evidence type="ECO:0000256" key="10">
    <source>
        <dbReference type="ARBA" id="ARBA00022989"/>
    </source>
</evidence>
<keyword evidence="3" id="KW-0813">Transport</keyword>
<dbReference type="Gene3D" id="3.40.50.1000">
    <property type="entry name" value="HAD superfamily/HAD-like"/>
    <property type="match status" value="1"/>
</dbReference>
<keyword evidence="4 16" id="KW-0812">Transmembrane</keyword>
<dbReference type="SFLD" id="SFLDF00027">
    <property type="entry name" value="p-type_atpase"/>
    <property type="match status" value="1"/>
</dbReference>
<evidence type="ECO:0000256" key="1">
    <source>
        <dbReference type="ARBA" id="ARBA00004127"/>
    </source>
</evidence>
<feature type="region of interest" description="Disordered" evidence="17">
    <location>
        <begin position="184"/>
        <end position="227"/>
    </location>
</feature>
<dbReference type="SUPFAM" id="SSF81660">
    <property type="entry name" value="Metal cation-transporting ATPase, ATP-binding domain N"/>
    <property type="match status" value="1"/>
</dbReference>
<organism evidence="20">
    <name type="scientific">Albugo laibachii Nc14</name>
    <dbReference type="NCBI Taxonomy" id="890382"/>
    <lineage>
        <taxon>Eukaryota</taxon>
        <taxon>Sar</taxon>
        <taxon>Stramenopiles</taxon>
        <taxon>Oomycota</taxon>
        <taxon>Peronosporomycetes</taxon>
        <taxon>Albuginales</taxon>
        <taxon>Albuginaceae</taxon>
        <taxon>Albugo</taxon>
    </lineage>
</organism>
<evidence type="ECO:0000256" key="6">
    <source>
        <dbReference type="ARBA" id="ARBA00022741"/>
    </source>
</evidence>
<comment type="subcellular location">
    <subcellularLocation>
        <location evidence="1">Endomembrane system</location>
        <topology evidence="1">Multi-pass membrane protein</topology>
    </subcellularLocation>
    <subcellularLocation>
        <location evidence="16">Membrane</location>
        <topology evidence="16">Multi-pass membrane protein</topology>
    </subcellularLocation>
</comment>
<keyword evidence="6 14" id="KW-0547">Nucleotide-binding</keyword>
<evidence type="ECO:0000313" key="20">
    <source>
        <dbReference type="EMBL" id="CCA23888.1"/>
    </source>
</evidence>
<dbReference type="SFLD" id="SFLDS00003">
    <property type="entry name" value="Haloacid_Dehalogenase"/>
    <property type="match status" value="1"/>
</dbReference>